<evidence type="ECO:0000313" key="6">
    <source>
        <dbReference type="Proteomes" id="UP000094236"/>
    </source>
</evidence>
<feature type="region of interest" description="Disordered" evidence="3">
    <location>
        <begin position="1"/>
        <end position="47"/>
    </location>
</feature>
<name>A0A1E4TTG8_PACTA</name>
<feature type="transmembrane region" description="Helical" evidence="4">
    <location>
        <begin position="230"/>
        <end position="250"/>
    </location>
</feature>
<dbReference type="Pfam" id="PF07690">
    <property type="entry name" value="MFS_1"/>
    <property type="match status" value="1"/>
</dbReference>
<feature type="transmembrane region" description="Helical" evidence="4">
    <location>
        <begin position="438"/>
        <end position="461"/>
    </location>
</feature>
<evidence type="ECO:0008006" key="7">
    <source>
        <dbReference type="Google" id="ProtNLM"/>
    </source>
</evidence>
<dbReference type="InterPro" id="IPR050327">
    <property type="entry name" value="Proton-linked_MCT"/>
</dbReference>
<keyword evidence="4" id="KW-1133">Transmembrane helix</keyword>
<feature type="transmembrane region" description="Helical" evidence="4">
    <location>
        <begin position="166"/>
        <end position="187"/>
    </location>
</feature>
<keyword evidence="6" id="KW-1185">Reference proteome</keyword>
<keyword evidence="4" id="KW-0472">Membrane</keyword>
<keyword evidence="4" id="KW-0812">Transmembrane</keyword>
<dbReference type="PANTHER" id="PTHR11360">
    <property type="entry name" value="MONOCARBOXYLATE TRANSPORTER"/>
    <property type="match status" value="1"/>
</dbReference>
<evidence type="ECO:0000256" key="4">
    <source>
        <dbReference type="SAM" id="Phobius"/>
    </source>
</evidence>
<feature type="transmembrane region" description="Helical" evidence="4">
    <location>
        <begin position="141"/>
        <end position="160"/>
    </location>
</feature>
<protein>
    <recommendedName>
        <fullName evidence="7">Major facilitator superfamily (MFS) profile domain-containing protein</fullName>
    </recommendedName>
</protein>
<dbReference type="Gene3D" id="1.20.1250.20">
    <property type="entry name" value="MFS general substrate transporter like domains"/>
    <property type="match status" value="2"/>
</dbReference>
<proteinExistence type="inferred from homology"/>
<feature type="transmembrane region" description="Helical" evidence="4">
    <location>
        <begin position="307"/>
        <end position="327"/>
    </location>
</feature>
<dbReference type="OrthoDB" id="6499973at2759"/>
<comment type="similarity">
    <text evidence="2">Belongs to the major facilitator superfamily. Monocarboxylate porter (TC 2.A.1.13) family.</text>
</comment>
<feature type="transmembrane region" description="Helical" evidence="4">
    <location>
        <begin position="362"/>
        <end position="385"/>
    </location>
</feature>
<dbReference type="InterPro" id="IPR036259">
    <property type="entry name" value="MFS_trans_sf"/>
</dbReference>
<dbReference type="GO" id="GO:0022857">
    <property type="term" value="F:transmembrane transporter activity"/>
    <property type="evidence" value="ECO:0007669"/>
    <property type="project" value="InterPro"/>
</dbReference>
<dbReference type="PANTHER" id="PTHR11360:SF315">
    <property type="entry name" value="TRANSPORTER MCH2-RELATED"/>
    <property type="match status" value="1"/>
</dbReference>
<dbReference type="Proteomes" id="UP000094236">
    <property type="component" value="Unassembled WGS sequence"/>
</dbReference>
<feature type="transmembrane region" description="Helical" evidence="4">
    <location>
        <begin position="397"/>
        <end position="418"/>
    </location>
</feature>
<evidence type="ECO:0000256" key="3">
    <source>
        <dbReference type="SAM" id="MobiDB-lite"/>
    </source>
</evidence>
<dbReference type="STRING" id="669874.A0A1E4TTG8"/>
<accession>A0A1E4TTG8</accession>
<dbReference type="GO" id="GO:0016020">
    <property type="term" value="C:membrane"/>
    <property type="evidence" value="ECO:0007669"/>
    <property type="project" value="UniProtKB-SubCell"/>
</dbReference>
<feature type="transmembrane region" description="Helical" evidence="4">
    <location>
        <begin position="199"/>
        <end position="218"/>
    </location>
</feature>
<evidence type="ECO:0000313" key="5">
    <source>
        <dbReference type="EMBL" id="ODV95052.1"/>
    </source>
</evidence>
<gene>
    <name evidence="5" type="ORF">PACTADRAFT_50876</name>
</gene>
<feature type="transmembrane region" description="Helical" evidence="4">
    <location>
        <begin position="69"/>
        <end position="94"/>
    </location>
</feature>
<sequence>MSEGIEKVSSSSNSVNDDIESLDNHGTTGAEGSKMQNQEAMEAEMPQGEPVVEIRREAANIIDVPDGGYGWFVVLAIFLFNFSTWGANSAYAIYLAHYLNYDVFHGATSVDYGAIGGLTFGSGLLFGPVINLITGILGLHITIGIGIVLQFVALMLASYSTKLWELYMTQGVMLGIGLATIAIPNIAVLPQWFRRRRSLAIGISASGSGCGGICFGLGMQHIIEIRSYEWALRAEAIICIVCSGVALALIRTRAKEIKAEFKFIDKLCLRNFGVLVLALWLIWTILGYVVLLYNLSDFTISLGYTSYQGSIVSTMVSVGAMVVRPIVGRLCDLFGAVTVNVIVHLLVTIFTFAMWIPARNFATALIFALIAGSLMGSIWVVMATITTRIAGLQKMGACMSTAWTIVGIAGIVSPVIGVKLRETRSSGEVDPSQYLHPSLFVGFSYFGACLSLFVLRGWLIARDEILMEIEKEDEEAGEDTGAELFITVPPLRAARCCLKLKGLKKV</sequence>
<feature type="compositionally biased region" description="Low complexity" evidence="3">
    <location>
        <begin position="7"/>
        <end position="16"/>
    </location>
</feature>
<dbReference type="EMBL" id="KV454015">
    <property type="protein sequence ID" value="ODV95052.1"/>
    <property type="molecule type" value="Genomic_DNA"/>
</dbReference>
<feature type="transmembrane region" description="Helical" evidence="4">
    <location>
        <begin position="271"/>
        <end position="295"/>
    </location>
</feature>
<dbReference type="SUPFAM" id="SSF103473">
    <property type="entry name" value="MFS general substrate transporter"/>
    <property type="match status" value="1"/>
</dbReference>
<dbReference type="InterPro" id="IPR011701">
    <property type="entry name" value="MFS"/>
</dbReference>
<feature type="transmembrane region" description="Helical" evidence="4">
    <location>
        <begin position="334"/>
        <end position="356"/>
    </location>
</feature>
<dbReference type="AlphaFoldDB" id="A0A1E4TTG8"/>
<reference evidence="6" key="1">
    <citation type="submission" date="2016-05" db="EMBL/GenBank/DDBJ databases">
        <title>Comparative genomics of biotechnologically important yeasts.</title>
        <authorList>
            <consortium name="DOE Joint Genome Institute"/>
            <person name="Riley R."/>
            <person name="Haridas S."/>
            <person name="Wolfe K.H."/>
            <person name="Lopes M.R."/>
            <person name="Hittinger C.T."/>
            <person name="Goker M."/>
            <person name="Salamov A."/>
            <person name="Wisecaver J."/>
            <person name="Long T.M."/>
            <person name="Aerts A.L."/>
            <person name="Barry K."/>
            <person name="Choi C."/>
            <person name="Clum A."/>
            <person name="Coughlan A.Y."/>
            <person name="Deshpande S."/>
            <person name="Douglass A.P."/>
            <person name="Hanson S.J."/>
            <person name="Klenk H.-P."/>
            <person name="Labutti K."/>
            <person name="Lapidus A."/>
            <person name="Lindquist E."/>
            <person name="Lipzen A."/>
            <person name="Meier-Kolthoff J.P."/>
            <person name="Ohm R.A."/>
            <person name="Otillar R.P."/>
            <person name="Pangilinan J."/>
            <person name="Peng Y."/>
            <person name="Rokas A."/>
            <person name="Rosa C.A."/>
            <person name="Scheuner C."/>
            <person name="Sibirny A.A."/>
            <person name="Slot J.C."/>
            <person name="Stielow J.B."/>
            <person name="Sun H."/>
            <person name="Kurtzman C.P."/>
            <person name="Blackwell M."/>
            <person name="Grigoriev I.V."/>
            <person name="Jeffries T.W."/>
        </authorList>
    </citation>
    <scope>NUCLEOTIDE SEQUENCE [LARGE SCALE GENOMIC DNA]</scope>
    <source>
        <strain evidence="6">NRRL Y-2460</strain>
    </source>
</reference>
<organism evidence="5 6">
    <name type="scientific">Pachysolen tannophilus NRRL Y-2460</name>
    <dbReference type="NCBI Taxonomy" id="669874"/>
    <lineage>
        <taxon>Eukaryota</taxon>
        <taxon>Fungi</taxon>
        <taxon>Dikarya</taxon>
        <taxon>Ascomycota</taxon>
        <taxon>Saccharomycotina</taxon>
        <taxon>Pichiomycetes</taxon>
        <taxon>Pachysolenaceae</taxon>
        <taxon>Pachysolen</taxon>
    </lineage>
</organism>
<evidence type="ECO:0000256" key="2">
    <source>
        <dbReference type="ARBA" id="ARBA00006727"/>
    </source>
</evidence>
<comment type="subcellular location">
    <subcellularLocation>
        <location evidence="1">Membrane</location>
        <topology evidence="1">Multi-pass membrane protein</topology>
    </subcellularLocation>
</comment>
<evidence type="ECO:0000256" key="1">
    <source>
        <dbReference type="ARBA" id="ARBA00004141"/>
    </source>
</evidence>
<feature type="transmembrane region" description="Helical" evidence="4">
    <location>
        <begin position="114"/>
        <end position="134"/>
    </location>
</feature>